<evidence type="ECO:0000256" key="5">
    <source>
        <dbReference type="ARBA" id="ARBA00023015"/>
    </source>
</evidence>
<evidence type="ECO:0000313" key="12">
    <source>
        <dbReference type="Proteomes" id="UP000807342"/>
    </source>
</evidence>
<keyword evidence="6" id="KW-0804">Transcription</keyword>
<dbReference type="PROSITE" id="PS00028">
    <property type="entry name" value="ZINC_FINGER_C2H2_1"/>
    <property type="match status" value="1"/>
</dbReference>
<dbReference type="SMART" id="SM00355">
    <property type="entry name" value="ZnF_C2H2"/>
    <property type="match status" value="3"/>
</dbReference>
<feature type="region of interest" description="Disordered" evidence="9">
    <location>
        <begin position="251"/>
        <end position="272"/>
    </location>
</feature>
<dbReference type="GO" id="GO:0006357">
    <property type="term" value="P:regulation of transcription by RNA polymerase II"/>
    <property type="evidence" value="ECO:0007669"/>
    <property type="project" value="TreeGrafter"/>
</dbReference>
<evidence type="ECO:0000256" key="9">
    <source>
        <dbReference type="SAM" id="MobiDB-lite"/>
    </source>
</evidence>
<comment type="caution">
    <text evidence="11">The sequence shown here is derived from an EMBL/GenBank/DDBJ whole genome shotgun (WGS) entry which is preliminary data.</text>
</comment>
<keyword evidence="4" id="KW-0862">Zinc</keyword>
<keyword evidence="3 8" id="KW-0863">Zinc-finger</keyword>
<dbReference type="PANTHER" id="PTHR46179:SF13">
    <property type="entry name" value="C2H2-TYPE DOMAIN-CONTAINING PROTEIN"/>
    <property type="match status" value="1"/>
</dbReference>
<feature type="region of interest" description="Disordered" evidence="9">
    <location>
        <begin position="151"/>
        <end position="198"/>
    </location>
</feature>
<feature type="compositionally biased region" description="Polar residues" evidence="9">
    <location>
        <begin position="179"/>
        <end position="191"/>
    </location>
</feature>
<reference evidence="11" key="1">
    <citation type="submission" date="2020-11" db="EMBL/GenBank/DDBJ databases">
        <authorList>
            <consortium name="DOE Joint Genome Institute"/>
            <person name="Ahrendt S."/>
            <person name="Riley R."/>
            <person name="Andreopoulos W."/>
            <person name="Labutti K."/>
            <person name="Pangilinan J."/>
            <person name="Ruiz-Duenas F.J."/>
            <person name="Barrasa J.M."/>
            <person name="Sanchez-Garcia M."/>
            <person name="Camarero S."/>
            <person name="Miyauchi S."/>
            <person name="Serrano A."/>
            <person name="Linde D."/>
            <person name="Babiker R."/>
            <person name="Drula E."/>
            <person name="Ayuso-Fernandez I."/>
            <person name="Pacheco R."/>
            <person name="Padilla G."/>
            <person name="Ferreira P."/>
            <person name="Barriuso J."/>
            <person name="Kellner H."/>
            <person name="Castanera R."/>
            <person name="Alfaro M."/>
            <person name="Ramirez L."/>
            <person name="Pisabarro A.G."/>
            <person name="Kuo A."/>
            <person name="Tritt A."/>
            <person name="Lipzen A."/>
            <person name="He G."/>
            <person name="Yan M."/>
            <person name="Ng V."/>
            <person name="Cullen D."/>
            <person name="Martin F."/>
            <person name="Rosso M.-N."/>
            <person name="Henrissat B."/>
            <person name="Hibbett D."/>
            <person name="Martinez A.T."/>
            <person name="Grigoriev I.V."/>
        </authorList>
    </citation>
    <scope>NUCLEOTIDE SEQUENCE</scope>
    <source>
        <strain evidence="11">MF-IS2</strain>
    </source>
</reference>
<feature type="compositionally biased region" description="Basic and acidic residues" evidence="9">
    <location>
        <begin position="57"/>
        <end position="68"/>
    </location>
</feature>
<feature type="compositionally biased region" description="Polar residues" evidence="9">
    <location>
        <begin position="251"/>
        <end position="268"/>
    </location>
</feature>
<sequence>MGNIQVSNPPNVPSPVPATNGIPQMTPSAAAIQSTPGSSDARIPNPVTSPARTPGQADKKSLARDLLRALKRPRPDTSSVSVKEPESKRHASEAAVNPVAQTIKAIPNTSMPSVQPATLPVTAALPPTKPTPQIPPAITVPRAATASSTIIQSSDAPAKPASTSATAQVTPPQTGPPTALTTSASTVTQNVPNPPVTGRQTQYASLSAIVRAQIKQATSFGAPVAHGPHHSDGADTTVGASISKFQVNPATKQDTIPGTSVFRSSKAPQTPIVEPTEPVRASVVPNTVATQPEPEKVLITPLPTTVAPAPVAGPSYASTSSTAAAAVASGSRTIIGVPETSVVDKTVGPSTKASGTMVFPPPAKVPLFLPSPTSSPIIPSADGNIPTVSLEAKGKGKATSPTASRSPVPSSTAKLRPMVMAHVLAPPLPEYAKKWKEAQQKKVVQDELDTINRETRVLSLVGKSRSLSLGDFEGLSGSRSPSEPVVFMKAVDLVEGHAGGDTEEPGVWDFSFASYDEAEKEVLRQHCSRLRESFCRWLECEVTVNTPGALLRHLDVEHGPRTVNAESPWTCQWTGCGYTVISRDDYQQHIEKHAVFPVRCPYRGCSESFRTPRQLIKHKRNDHGSDAVLRPTAGPVTVTRLAPVPPFPKILPSYMTEYRVVRPASISKQRHENILPSIIRRISGTIPAHLQRYNAARPMPMTPSRSQPEPPEKKTPYSFLEHRSTRYSTYLSTPARSRNIQDVDSSHVTNLTKKGLVLWPTREGEAVPEAMIAELEGTEEDAVERELLEEDGYDVFGPTMTIEPVGGGGGGDGVGDDGGVGGSYVEADPSDKSL</sequence>
<keyword evidence="12" id="KW-1185">Reference proteome</keyword>
<feature type="compositionally biased region" description="Gly residues" evidence="9">
    <location>
        <begin position="805"/>
        <end position="822"/>
    </location>
</feature>
<dbReference type="EMBL" id="MU151094">
    <property type="protein sequence ID" value="KAF9450950.1"/>
    <property type="molecule type" value="Genomic_DNA"/>
</dbReference>
<dbReference type="SUPFAM" id="SSF49599">
    <property type="entry name" value="TRAF domain-like"/>
    <property type="match status" value="1"/>
</dbReference>
<proteinExistence type="predicted"/>
<dbReference type="Pfam" id="PF00096">
    <property type="entry name" value="zf-C2H2"/>
    <property type="match status" value="1"/>
</dbReference>
<feature type="region of interest" description="Disordered" evidence="9">
    <location>
        <begin position="392"/>
        <end position="413"/>
    </location>
</feature>
<dbReference type="InterPro" id="IPR051061">
    <property type="entry name" value="Zinc_finger_trans_reg"/>
</dbReference>
<evidence type="ECO:0000259" key="10">
    <source>
        <dbReference type="PROSITE" id="PS50157"/>
    </source>
</evidence>
<gene>
    <name evidence="11" type="ORF">P691DRAFT_420030</name>
</gene>
<protein>
    <recommendedName>
        <fullName evidence="10">C2H2-type domain-containing protein</fullName>
    </recommendedName>
</protein>
<dbReference type="InterPro" id="IPR013087">
    <property type="entry name" value="Znf_C2H2_type"/>
</dbReference>
<feature type="compositionally biased region" description="Polar residues" evidence="9">
    <location>
        <begin position="399"/>
        <end position="413"/>
    </location>
</feature>
<dbReference type="PROSITE" id="PS50157">
    <property type="entry name" value="ZINC_FINGER_C2H2_2"/>
    <property type="match status" value="1"/>
</dbReference>
<dbReference type="PANTHER" id="PTHR46179">
    <property type="entry name" value="ZINC FINGER PROTEIN"/>
    <property type="match status" value="1"/>
</dbReference>
<evidence type="ECO:0000256" key="7">
    <source>
        <dbReference type="ARBA" id="ARBA00023242"/>
    </source>
</evidence>
<keyword evidence="2" id="KW-0479">Metal-binding</keyword>
<dbReference type="AlphaFoldDB" id="A0A9P5XJZ3"/>
<dbReference type="OrthoDB" id="3071732at2759"/>
<evidence type="ECO:0000256" key="1">
    <source>
        <dbReference type="ARBA" id="ARBA00004123"/>
    </source>
</evidence>
<dbReference type="Gene3D" id="3.30.160.60">
    <property type="entry name" value="Classic Zinc Finger"/>
    <property type="match status" value="1"/>
</dbReference>
<feature type="compositionally biased region" description="Polar residues" evidence="9">
    <location>
        <begin position="21"/>
        <end position="38"/>
    </location>
</feature>
<dbReference type="GO" id="GO:0005634">
    <property type="term" value="C:nucleus"/>
    <property type="evidence" value="ECO:0007669"/>
    <property type="project" value="UniProtKB-SubCell"/>
</dbReference>
<evidence type="ECO:0000313" key="11">
    <source>
        <dbReference type="EMBL" id="KAF9450950.1"/>
    </source>
</evidence>
<evidence type="ECO:0000256" key="8">
    <source>
        <dbReference type="PROSITE-ProRule" id="PRU00042"/>
    </source>
</evidence>
<comment type="subcellular location">
    <subcellularLocation>
        <location evidence="1">Nucleus</location>
    </subcellularLocation>
</comment>
<keyword evidence="5" id="KW-0805">Transcription regulation</keyword>
<feature type="region of interest" description="Disordered" evidence="9">
    <location>
        <begin position="1"/>
        <end position="96"/>
    </location>
</feature>
<evidence type="ECO:0000256" key="6">
    <source>
        <dbReference type="ARBA" id="ARBA00023163"/>
    </source>
</evidence>
<keyword evidence="7" id="KW-0539">Nucleus</keyword>
<accession>A0A9P5XJZ3</accession>
<feature type="domain" description="C2H2-type" evidence="10">
    <location>
        <begin position="598"/>
        <end position="628"/>
    </location>
</feature>
<feature type="compositionally biased region" description="Basic and acidic residues" evidence="9">
    <location>
        <begin position="83"/>
        <end position="92"/>
    </location>
</feature>
<evidence type="ECO:0000256" key="3">
    <source>
        <dbReference type="ARBA" id="ARBA00022771"/>
    </source>
</evidence>
<organism evidence="11 12">
    <name type="scientific">Macrolepiota fuliginosa MF-IS2</name>
    <dbReference type="NCBI Taxonomy" id="1400762"/>
    <lineage>
        <taxon>Eukaryota</taxon>
        <taxon>Fungi</taxon>
        <taxon>Dikarya</taxon>
        <taxon>Basidiomycota</taxon>
        <taxon>Agaricomycotina</taxon>
        <taxon>Agaricomycetes</taxon>
        <taxon>Agaricomycetidae</taxon>
        <taxon>Agaricales</taxon>
        <taxon>Agaricineae</taxon>
        <taxon>Agaricaceae</taxon>
        <taxon>Macrolepiota</taxon>
    </lineage>
</organism>
<evidence type="ECO:0000256" key="2">
    <source>
        <dbReference type="ARBA" id="ARBA00022723"/>
    </source>
</evidence>
<feature type="compositionally biased region" description="Low complexity" evidence="9">
    <location>
        <begin position="151"/>
        <end position="167"/>
    </location>
</feature>
<name>A0A9P5XJZ3_9AGAR</name>
<dbReference type="Proteomes" id="UP000807342">
    <property type="component" value="Unassembled WGS sequence"/>
</dbReference>
<evidence type="ECO:0000256" key="4">
    <source>
        <dbReference type="ARBA" id="ARBA00022833"/>
    </source>
</evidence>
<feature type="region of interest" description="Disordered" evidence="9">
    <location>
        <begin position="793"/>
        <end position="834"/>
    </location>
</feature>
<dbReference type="GO" id="GO:0008270">
    <property type="term" value="F:zinc ion binding"/>
    <property type="evidence" value="ECO:0007669"/>
    <property type="project" value="UniProtKB-KW"/>
</dbReference>